<reference evidence="1 2" key="1">
    <citation type="journal article" date="2019" name="Sci. Rep.">
        <title>Sulfobacillus thermotolerans: new insights into resistance and metabolic capacities of acidophilic chemolithotrophs.</title>
        <authorList>
            <person name="Panyushkina A.E."/>
            <person name="Babenko V.V."/>
            <person name="Nikitina A.S."/>
            <person name="Selezneva O.V."/>
            <person name="Tsaplina I.A."/>
            <person name="Letarova M.A."/>
            <person name="Kostryukova E.S."/>
            <person name="Letarov A.V."/>
        </authorList>
    </citation>
    <scope>NUCLEOTIDE SEQUENCE [LARGE SCALE GENOMIC DNA]</scope>
    <source>
        <strain evidence="1 2">Kr1</strain>
    </source>
</reference>
<dbReference type="EMBL" id="CP019454">
    <property type="protein sequence ID" value="AUW94882.1"/>
    <property type="molecule type" value="Genomic_DNA"/>
</dbReference>
<evidence type="ECO:0000313" key="1">
    <source>
        <dbReference type="EMBL" id="AUW94882.1"/>
    </source>
</evidence>
<gene>
    <name evidence="1" type="ORF">BXT84_13735</name>
</gene>
<protein>
    <submittedName>
        <fullName evidence="1">Uncharacterized protein</fullName>
    </submittedName>
</protein>
<sequence>MEWQVFRDQTEQELAERRAFVEQTLQWRILDFGWSAANIKQWYQDRLQWESEIQEAIEFLYRYDYPLRLLEEQVVQTEDWLWNDYDGMRQTLMALENRFWQDAVPIGDAQEKVEIPSDSMTKWWATVRGRRGQRLAVLRSRLPMQKFLDHLAEIARSNDYEVTGLLLDSDHALLELTPLQFVEQLSRVSPSIRDLLPMRMTLEREQGRLSATLTDWIGEAQWPDKPEETVLKALAWIDVTGTIFLDSLGWVR</sequence>
<organism evidence="1 2">
    <name type="scientific">Sulfobacillus thermotolerans</name>
    <dbReference type="NCBI Taxonomy" id="338644"/>
    <lineage>
        <taxon>Bacteria</taxon>
        <taxon>Bacillati</taxon>
        <taxon>Bacillota</taxon>
        <taxon>Clostridia</taxon>
        <taxon>Eubacteriales</taxon>
        <taxon>Clostridiales Family XVII. Incertae Sedis</taxon>
        <taxon>Sulfobacillus</taxon>
    </lineage>
</organism>
<accession>A0ABM6RUA5</accession>
<dbReference type="Proteomes" id="UP000325292">
    <property type="component" value="Chromosome"/>
</dbReference>
<keyword evidence="2" id="KW-1185">Reference proteome</keyword>
<name>A0ABM6RUA5_9FIRM</name>
<evidence type="ECO:0000313" key="2">
    <source>
        <dbReference type="Proteomes" id="UP000325292"/>
    </source>
</evidence>
<proteinExistence type="predicted"/>